<evidence type="ECO:0000313" key="2">
    <source>
        <dbReference type="EMBL" id="AIF67053.1"/>
    </source>
</evidence>
<accession>A0A075LRF7</accession>
<evidence type="ECO:0000313" key="3">
    <source>
        <dbReference type="Proteomes" id="UP000027980"/>
    </source>
</evidence>
<dbReference type="AlphaFoldDB" id="A0A075LRF7"/>
<dbReference type="HOGENOM" id="CLU_149308_1_0_9"/>
<dbReference type="PANTHER" id="PTHR37827:SF1">
    <property type="entry name" value="HNH DOMAIN-CONTAINING PROTEIN"/>
    <property type="match status" value="1"/>
</dbReference>
<name>A0A075LRF7_9BACI</name>
<dbReference type="OrthoDB" id="9802640at2"/>
<dbReference type="GO" id="GO:0003676">
    <property type="term" value="F:nucleic acid binding"/>
    <property type="evidence" value="ECO:0007669"/>
    <property type="project" value="InterPro"/>
</dbReference>
<dbReference type="GeneID" id="34220368"/>
<dbReference type="PANTHER" id="PTHR37827">
    <property type="entry name" value="TUDOR DOMAIN-CONTAINING PROTEIN"/>
    <property type="match status" value="1"/>
</dbReference>
<dbReference type="GO" id="GO:0008270">
    <property type="term" value="F:zinc ion binding"/>
    <property type="evidence" value="ECO:0007669"/>
    <property type="project" value="InterPro"/>
</dbReference>
<proteinExistence type="predicted"/>
<dbReference type="InterPro" id="IPR002711">
    <property type="entry name" value="HNH"/>
</dbReference>
<gene>
    <name evidence="2" type="ORF">GZ22_10630</name>
</gene>
<dbReference type="RefSeq" id="WP_038562098.1">
    <property type="nucleotide sequence ID" value="NZ_CP008876.1"/>
</dbReference>
<dbReference type="GO" id="GO:0004519">
    <property type="term" value="F:endonuclease activity"/>
    <property type="evidence" value="ECO:0007669"/>
    <property type="project" value="InterPro"/>
</dbReference>
<reference evidence="2 3" key="1">
    <citation type="submission" date="2014-07" db="EMBL/GenBank/DDBJ databases">
        <title>Complete genome sequence of a moderately halophilic bacterium Terribacillus aidingensis MP602, isolated from Cryptomeria fortunei in Tianmu mountain in China.</title>
        <authorList>
            <person name="Wang Y."/>
            <person name="Lu P."/>
            <person name="Zhang L."/>
        </authorList>
    </citation>
    <scope>NUCLEOTIDE SEQUENCE [LARGE SCALE GENOMIC DNA]</scope>
    <source>
        <strain evidence="2 3">MP602</strain>
    </source>
</reference>
<evidence type="ECO:0000259" key="1">
    <source>
        <dbReference type="Pfam" id="PF01844"/>
    </source>
</evidence>
<sequence>MARQQTGRCELCGRDEVTLTEHHLIPKEMGGTFLDTAMICISCHKQIHALYTNEELAARLPSIEALRADEKLSKYIKWIRKQPAGRLVRTRKSNSRRGYRR</sequence>
<organism evidence="2 3">
    <name type="scientific">Terribacillus saccharophilus</name>
    <dbReference type="NCBI Taxonomy" id="361277"/>
    <lineage>
        <taxon>Bacteria</taxon>
        <taxon>Bacillati</taxon>
        <taxon>Bacillota</taxon>
        <taxon>Bacilli</taxon>
        <taxon>Bacillales</taxon>
        <taxon>Bacillaceae</taxon>
        <taxon>Terribacillus</taxon>
    </lineage>
</organism>
<protein>
    <recommendedName>
        <fullName evidence="1">HNH domain-containing protein</fullName>
    </recommendedName>
</protein>
<feature type="domain" description="HNH" evidence="1">
    <location>
        <begin position="9"/>
        <end position="49"/>
    </location>
</feature>
<dbReference type="Pfam" id="PF01844">
    <property type="entry name" value="HNH"/>
    <property type="match status" value="1"/>
</dbReference>
<dbReference type="Proteomes" id="UP000027980">
    <property type="component" value="Chromosome"/>
</dbReference>
<dbReference type="Gene3D" id="1.10.30.50">
    <property type="match status" value="1"/>
</dbReference>
<dbReference type="KEGG" id="tap:GZ22_10630"/>
<dbReference type="EMBL" id="CP008876">
    <property type="protein sequence ID" value="AIF67053.1"/>
    <property type="molecule type" value="Genomic_DNA"/>
</dbReference>